<dbReference type="InterPro" id="IPR002560">
    <property type="entry name" value="Transposase_DDE"/>
</dbReference>
<dbReference type="KEGG" id="palo:E6C60_2970"/>
<keyword evidence="5" id="KW-1185">Reference proteome</keyword>
<dbReference type="Proteomes" id="UP000300879">
    <property type="component" value="Chromosome"/>
</dbReference>
<reference evidence="4 5" key="1">
    <citation type="submission" date="2019-05" db="EMBL/GenBank/DDBJ databases">
        <authorList>
            <person name="Chen C."/>
        </authorList>
    </citation>
    <scope>NUCLEOTIDE SEQUENCE [LARGE SCALE GENOMIC DNA]</scope>
    <source>
        <strain evidence="4 5">HB172198</strain>
    </source>
</reference>
<evidence type="ECO:0000313" key="4">
    <source>
        <dbReference type="EMBL" id="QCT03681.1"/>
    </source>
</evidence>
<proteinExistence type="predicted"/>
<sequence length="402" mass="46835">MFRVAMALEKPWELTHIEYDDQDEAWHLFVDFEKGAEFACPNCGASSKVHDTAQKHWRHLDFWNWKTYIHARVPRTECANCGKILLLPVAWSRPKSHFTLYFEAWAMRLMAEMPVNAAARELREHDTRMWRIFRYYVNTAMTALDLSKVKRVAVDETSARRGHRYITLFVDVDTKLVLYATEGKGKVTLVRFHNHLLDQGVEPAQIQEFCSDMSVSFISGIEEQFPTAALTFDKFHVMKLVNEAVDDVRKSEQKEAPQLKKTKYLWLKNEANLKTEQKEELQSLKDSNLKTGRAYRLKLAMQDLWTTPHLLADVYLREWVGWARRSQLEPMMKLAKTIKTHEEGILRWFHSKMTNGLLEGINGLVQASKRKARGYRNVNNLIAMVYMTANKTRLPALAARRS</sequence>
<dbReference type="PANTHER" id="PTHR33498">
    <property type="entry name" value="TRANSPOSASE FOR INSERTION SEQUENCE ELEMENT IS1557"/>
    <property type="match status" value="1"/>
</dbReference>
<dbReference type="AlphaFoldDB" id="A0A4P8XPS9"/>
<dbReference type="PANTHER" id="PTHR33498:SF1">
    <property type="entry name" value="TRANSPOSASE FOR INSERTION SEQUENCE ELEMENT IS1557"/>
    <property type="match status" value="1"/>
</dbReference>
<dbReference type="OrthoDB" id="6197054at2"/>
<dbReference type="InterPro" id="IPR032877">
    <property type="entry name" value="Transposase_HTH"/>
</dbReference>
<dbReference type="Pfam" id="PF14690">
    <property type="entry name" value="Zn_ribbon_ISL3"/>
    <property type="match status" value="1"/>
</dbReference>
<dbReference type="InterPro" id="IPR047951">
    <property type="entry name" value="Transpos_ISL3"/>
</dbReference>
<feature type="domain" description="Transposase IS204/IS1001/IS1096/IS1165 zinc-finger" evidence="3">
    <location>
        <begin position="38"/>
        <end position="81"/>
    </location>
</feature>
<accession>A0A4P8XPS9</accession>
<evidence type="ECO:0000259" key="3">
    <source>
        <dbReference type="Pfam" id="PF14690"/>
    </source>
</evidence>
<gene>
    <name evidence="4" type="ORF">E6C60_2970</name>
</gene>
<dbReference type="Pfam" id="PF13542">
    <property type="entry name" value="HTH_Tnp_ISL3"/>
    <property type="match status" value="1"/>
</dbReference>
<dbReference type="Pfam" id="PF01610">
    <property type="entry name" value="DDE_Tnp_ISL3"/>
    <property type="match status" value="1"/>
</dbReference>
<dbReference type="NCBIfam" id="NF033550">
    <property type="entry name" value="transpos_ISL3"/>
    <property type="match status" value="1"/>
</dbReference>
<evidence type="ECO:0000313" key="5">
    <source>
        <dbReference type="Proteomes" id="UP000300879"/>
    </source>
</evidence>
<dbReference type="EMBL" id="CP040396">
    <property type="protein sequence ID" value="QCT03681.1"/>
    <property type="molecule type" value="Genomic_DNA"/>
</dbReference>
<dbReference type="InterPro" id="IPR029261">
    <property type="entry name" value="Transposase_Znf"/>
</dbReference>
<organism evidence="4 5">
    <name type="scientific">Paenibacillus algicola</name>
    <dbReference type="NCBI Taxonomy" id="2565926"/>
    <lineage>
        <taxon>Bacteria</taxon>
        <taxon>Bacillati</taxon>
        <taxon>Bacillota</taxon>
        <taxon>Bacilli</taxon>
        <taxon>Bacillales</taxon>
        <taxon>Paenibacillaceae</taxon>
        <taxon>Paenibacillus</taxon>
    </lineage>
</organism>
<evidence type="ECO:0000259" key="1">
    <source>
        <dbReference type="Pfam" id="PF01610"/>
    </source>
</evidence>
<feature type="domain" description="Transposase IS204/IS1001/IS1096/IS1165 DDE" evidence="1">
    <location>
        <begin position="152"/>
        <end position="384"/>
    </location>
</feature>
<feature type="domain" description="Transposase IS204/IS1001/IS1096/IS1165 helix-turn-helix" evidence="2">
    <location>
        <begin position="89"/>
        <end position="137"/>
    </location>
</feature>
<name>A0A4P8XPS9_9BACL</name>
<evidence type="ECO:0000259" key="2">
    <source>
        <dbReference type="Pfam" id="PF13542"/>
    </source>
</evidence>
<protein>
    <submittedName>
        <fullName evidence="4">Transposase</fullName>
    </submittedName>
</protein>